<dbReference type="InterPro" id="IPR030959">
    <property type="entry name" value="GWxTD_dom"/>
</dbReference>
<comment type="caution">
    <text evidence="2">The sequence shown here is derived from an EMBL/GenBank/DDBJ whole genome shotgun (WGS) entry which is preliminary data.</text>
</comment>
<dbReference type="RefSeq" id="WP_206588066.1">
    <property type="nucleotide sequence ID" value="NZ_JAFKCU010000005.1"/>
</dbReference>
<accession>A0ABS3CJW3</accession>
<protein>
    <submittedName>
        <fullName evidence="2">GWxTD domain-containing protein</fullName>
    </submittedName>
</protein>
<dbReference type="EMBL" id="JAFKCU010000005">
    <property type="protein sequence ID" value="MBN7817393.1"/>
    <property type="molecule type" value="Genomic_DNA"/>
</dbReference>
<dbReference type="Proteomes" id="UP000664480">
    <property type="component" value="Unassembled WGS sequence"/>
</dbReference>
<evidence type="ECO:0000313" key="2">
    <source>
        <dbReference type="EMBL" id="MBN7817393.1"/>
    </source>
</evidence>
<proteinExistence type="predicted"/>
<name>A0ABS3CJW3_9BACT</name>
<organism evidence="2 3">
    <name type="scientific">Algoriphagus pacificus</name>
    <dbReference type="NCBI Taxonomy" id="2811234"/>
    <lineage>
        <taxon>Bacteria</taxon>
        <taxon>Pseudomonadati</taxon>
        <taxon>Bacteroidota</taxon>
        <taxon>Cytophagia</taxon>
        <taxon>Cytophagales</taxon>
        <taxon>Cyclobacteriaceae</taxon>
        <taxon>Algoriphagus</taxon>
    </lineage>
</organism>
<gene>
    <name evidence="2" type="ORF">J0A69_18275</name>
</gene>
<feature type="domain" description="GWxTD" evidence="1">
    <location>
        <begin position="235"/>
        <end position="406"/>
    </location>
</feature>
<evidence type="ECO:0000313" key="3">
    <source>
        <dbReference type="Proteomes" id="UP000664480"/>
    </source>
</evidence>
<dbReference type="Pfam" id="PF20094">
    <property type="entry name" value="GWxTD_dom"/>
    <property type="match status" value="1"/>
</dbReference>
<keyword evidence="3" id="KW-1185">Reference proteome</keyword>
<evidence type="ECO:0000259" key="1">
    <source>
        <dbReference type="Pfam" id="PF20094"/>
    </source>
</evidence>
<reference evidence="2 3" key="1">
    <citation type="submission" date="2021-03" db="EMBL/GenBank/DDBJ databases">
        <title>novel species isolated from a fishpond in China.</title>
        <authorList>
            <person name="Lu H."/>
            <person name="Cai Z."/>
        </authorList>
    </citation>
    <scope>NUCLEOTIDE SEQUENCE [LARGE SCALE GENOMIC DNA]</scope>
    <source>
        <strain evidence="2 3">YJ13C</strain>
    </source>
</reference>
<sequence>MKLKLKFFLFFVILQVGTIQTGFSQRNLSNLNQTLRYSRYSRLGLKIIPIKENETDFKLQMVIEKIEENPNFNTFSFSYSILESYEQEIKDDEVNLLTDNDLKSDTERHWFFEKTVSIPADQKVAVALLTVLDTRQGDEYYYHVDLKSPFIFSQPEFGAYYANNVPFDQNFLNKGQSLLFKSEQGPNLHAFYYPAPFEVPYPPMETKPSAVPKELEVIDQGDFLANVPKSLDGEGYYFIQGDTSESSGLLLKTTHEAFPKVKDWEEMVQIVTYISTRKEHETLLAAEDKKKALDQYWYNLTRNPDTAKDLIREYFRQVEFANILFTDFKEGWKTDRGMVYVVMGPPTEVNFYLDREVWSYGGLSESSKIRFTFVRIKNILTPHYYSLNRSRAYQPVWFKNISIWRSGKMAF</sequence>
<dbReference type="NCBIfam" id="TIGR04514">
    <property type="entry name" value="GWxTD_dom"/>
    <property type="match status" value="1"/>
</dbReference>